<keyword evidence="6" id="KW-0808">Transferase</keyword>
<dbReference type="Gene3D" id="1.20.120.1630">
    <property type="match status" value="1"/>
</dbReference>
<dbReference type="GO" id="GO:0012505">
    <property type="term" value="C:endomembrane system"/>
    <property type="evidence" value="ECO:0007669"/>
    <property type="project" value="UniProtKB-SubCell"/>
</dbReference>
<comment type="caution">
    <text evidence="6">The sequence shown here is derived from an EMBL/GenBank/DDBJ whole genome shotgun (WGS) entry which is preliminary data.</text>
</comment>
<evidence type="ECO:0000313" key="7">
    <source>
        <dbReference type="Proteomes" id="UP000589292"/>
    </source>
</evidence>
<reference evidence="6 7" key="1">
    <citation type="journal article" date="1994" name="Int. J. Syst. Bacteriol.">
        <title>Phylogenetic positions of novel aerobic, bacteriochlorophyll a-containing bacteria and description of Roseococcus thiosulfatophilus gen. nov., sp. nov., Erythromicrobium ramosum gen. nov., sp. nov., and Erythrobacter litoralis sp. nov.</title>
        <authorList>
            <person name="Yurkov V."/>
            <person name="Stackebrandt E."/>
            <person name="Holmes A."/>
            <person name="Fuerst J.A."/>
            <person name="Hugenholtz P."/>
            <person name="Golecki J."/>
            <person name="Gad'on N."/>
            <person name="Gorlenko V.M."/>
            <person name="Kompantseva E.I."/>
            <person name="Drews G."/>
        </authorList>
    </citation>
    <scope>NUCLEOTIDE SEQUENCE [LARGE SCALE GENOMIC DNA]</scope>
    <source>
        <strain evidence="6 7">KR-99</strain>
    </source>
</reference>
<dbReference type="InterPro" id="IPR052527">
    <property type="entry name" value="Metal_cation-efflux_comp"/>
</dbReference>
<dbReference type="GO" id="GO:0032259">
    <property type="term" value="P:methylation"/>
    <property type="evidence" value="ECO:0007669"/>
    <property type="project" value="UniProtKB-KW"/>
</dbReference>
<evidence type="ECO:0000256" key="2">
    <source>
        <dbReference type="ARBA" id="ARBA00022692"/>
    </source>
</evidence>
<keyword evidence="7" id="KW-1185">Reference proteome</keyword>
<dbReference type="EMBL" id="VDES01000003">
    <property type="protein sequence ID" value="MBA1375788.1"/>
    <property type="molecule type" value="Genomic_DNA"/>
</dbReference>
<evidence type="ECO:0000256" key="4">
    <source>
        <dbReference type="ARBA" id="ARBA00023136"/>
    </source>
</evidence>
<name>A0A7V8UA89_9SPHN</name>
<feature type="transmembrane region" description="Helical" evidence="5">
    <location>
        <begin position="114"/>
        <end position="139"/>
    </location>
</feature>
<keyword evidence="6" id="KW-0489">Methyltransferase</keyword>
<dbReference type="AlphaFoldDB" id="A0A7V8UA89"/>
<feature type="transmembrane region" description="Helical" evidence="5">
    <location>
        <begin position="20"/>
        <end position="37"/>
    </location>
</feature>
<dbReference type="GO" id="GO:0008168">
    <property type="term" value="F:methyltransferase activity"/>
    <property type="evidence" value="ECO:0007669"/>
    <property type="project" value="UniProtKB-KW"/>
</dbReference>
<protein>
    <submittedName>
        <fullName evidence="6">Isoprenylcysteine carboxylmethyltransferase family protein</fullName>
    </submittedName>
</protein>
<gene>
    <name evidence="6" type="ORF">FG486_15695</name>
</gene>
<keyword evidence="3 5" id="KW-1133">Transmembrane helix</keyword>
<organism evidence="6 7">
    <name type="scientific">Sphingomonas ursincola</name>
    <dbReference type="NCBI Taxonomy" id="56361"/>
    <lineage>
        <taxon>Bacteria</taxon>
        <taxon>Pseudomonadati</taxon>
        <taxon>Pseudomonadota</taxon>
        <taxon>Alphaproteobacteria</taxon>
        <taxon>Sphingomonadales</taxon>
        <taxon>Sphingomonadaceae</taxon>
        <taxon>Sphingomonas</taxon>
    </lineage>
</organism>
<evidence type="ECO:0000256" key="5">
    <source>
        <dbReference type="SAM" id="Phobius"/>
    </source>
</evidence>
<dbReference type="Pfam" id="PF04191">
    <property type="entry name" value="PEMT"/>
    <property type="match status" value="1"/>
</dbReference>
<sequence>MDDEPPQLPRIDPSIAPSVGFPPPLVFLGFLMLGLLLDDVMSLPPIPMGRAMEWPGFGLMMAGIGLIIVSLGMFSAYGEDPQPWTPSQAIIARGPYRHSRNPMYLGMLMIQLGYALWEASMGVLAFVPFAFIAIDRAVIAKEESYLRRKFGKAFEDYCARVRRWI</sequence>
<accession>A0A7V8UA89</accession>
<comment type="subcellular location">
    <subcellularLocation>
        <location evidence="1">Endomembrane system</location>
        <topology evidence="1">Multi-pass membrane protein</topology>
    </subcellularLocation>
</comment>
<evidence type="ECO:0000256" key="1">
    <source>
        <dbReference type="ARBA" id="ARBA00004127"/>
    </source>
</evidence>
<proteinExistence type="predicted"/>
<dbReference type="RefSeq" id="WP_066275856.1">
    <property type="nucleotide sequence ID" value="NZ_BAAAGB010000001.1"/>
</dbReference>
<dbReference type="PANTHER" id="PTHR43847">
    <property type="entry name" value="BLL3993 PROTEIN"/>
    <property type="match status" value="1"/>
</dbReference>
<evidence type="ECO:0000256" key="3">
    <source>
        <dbReference type="ARBA" id="ARBA00022989"/>
    </source>
</evidence>
<keyword evidence="2 5" id="KW-0812">Transmembrane</keyword>
<keyword evidence="4 5" id="KW-0472">Membrane</keyword>
<dbReference type="Proteomes" id="UP000589292">
    <property type="component" value="Unassembled WGS sequence"/>
</dbReference>
<feature type="transmembrane region" description="Helical" evidence="5">
    <location>
        <begin position="57"/>
        <end position="77"/>
    </location>
</feature>
<evidence type="ECO:0000313" key="6">
    <source>
        <dbReference type="EMBL" id="MBA1375788.1"/>
    </source>
</evidence>
<dbReference type="PANTHER" id="PTHR43847:SF1">
    <property type="entry name" value="BLL3993 PROTEIN"/>
    <property type="match status" value="1"/>
</dbReference>
<dbReference type="InterPro" id="IPR007318">
    <property type="entry name" value="Phopholipid_MeTrfase"/>
</dbReference>